<comment type="caution">
    <text evidence="1">The sequence shown here is derived from an EMBL/GenBank/DDBJ whole genome shotgun (WGS) entry which is preliminary data.</text>
</comment>
<protein>
    <submittedName>
        <fullName evidence="1">Uncharacterized protein</fullName>
    </submittedName>
</protein>
<organism evidence="1 2">
    <name type="scientific">Littorina saxatilis</name>
    <dbReference type="NCBI Taxonomy" id="31220"/>
    <lineage>
        <taxon>Eukaryota</taxon>
        <taxon>Metazoa</taxon>
        <taxon>Spiralia</taxon>
        <taxon>Lophotrochozoa</taxon>
        <taxon>Mollusca</taxon>
        <taxon>Gastropoda</taxon>
        <taxon>Caenogastropoda</taxon>
        <taxon>Littorinimorpha</taxon>
        <taxon>Littorinoidea</taxon>
        <taxon>Littorinidae</taxon>
        <taxon>Littorina</taxon>
    </lineage>
</organism>
<sequence length="163" mass="18750">MPTPTPTLLPAKLRPKLRPKRDYTKKIPPPRPDCKHDVLWTSPTRINSIADYEHVHDTTVQNRVKPELLRSLVWDAMIQDSLRRYSRTTASCKAKHLEQVKPHNAYVCCMYNQYVQKKGVPMTPPYPTTHRMVFRLGLATRLAKVAARGAEDERAACERAFSN</sequence>
<accession>A0AAN9AY38</accession>
<name>A0AAN9AY38_9CAEN</name>
<gene>
    <name evidence="1" type="ORF">V1264_006703</name>
</gene>
<evidence type="ECO:0000313" key="1">
    <source>
        <dbReference type="EMBL" id="KAK7095272.1"/>
    </source>
</evidence>
<dbReference type="Proteomes" id="UP001374579">
    <property type="component" value="Unassembled WGS sequence"/>
</dbReference>
<reference evidence="1 2" key="1">
    <citation type="submission" date="2024-02" db="EMBL/GenBank/DDBJ databases">
        <title>Chromosome-scale genome assembly of the rough periwinkle Littorina saxatilis.</title>
        <authorList>
            <person name="De Jode A."/>
            <person name="Faria R."/>
            <person name="Formenti G."/>
            <person name="Sims Y."/>
            <person name="Smith T.P."/>
            <person name="Tracey A."/>
            <person name="Wood J.M.D."/>
            <person name="Zagrodzka Z.B."/>
            <person name="Johannesson K."/>
            <person name="Butlin R.K."/>
            <person name="Leder E.H."/>
        </authorList>
    </citation>
    <scope>NUCLEOTIDE SEQUENCE [LARGE SCALE GENOMIC DNA]</scope>
    <source>
        <strain evidence="1">Snail1</strain>
        <tissue evidence="1">Muscle</tissue>
    </source>
</reference>
<keyword evidence="2" id="KW-1185">Reference proteome</keyword>
<proteinExistence type="predicted"/>
<evidence type="ECO:0000313" key="2">
    <source>
        <dbReference type="Proteomes" id="UP001374579"/>
    </source>
</evidence>
<dbReference type="AlphaFoldDB" id="A0AAN9AY38"/>
<dbReference type="EMBL" id="JBAMIC010000018">
    <property type="protein sequence ID" value="KAK7095272.1"/>
    <property type="molecule type" value="Genomic_DNA"/>
</dbReference>